<gene>
    <name evidence="2" type="ORF">F383_35685</name>
</gene>
<evidence type="ECO:0000256" key="1">
    <source>
        <dbReference type="SAM" id="MobiDB-lite"/>
    </source>
</evidence>
<protein>
    <submittedName>
        <fullName evidence="2">Uncharacterized protein</fullName>
    </submittedName>
</protein>
<keyword evidence="3" id="KW-1185">Reference proteome</keyword>
<evidence type="ECO:0000313" key="2">
    <source>
        <dbReference type="EMBL" id="KHG08363.1"/>
    </source>
</evidence>
<reference evidence="3" key="1">
    <citation type="submission" date="2014-09" db="EMBL/GenBank/DDBJ databases">
        <authorList>
            <person name="Mudge J."/>
            <person name="Ramaraj T."/>
            <person name="Lindquist I.E."/>
            <person name="Bharti A.K."/>
            <person name="Sundararajan A."/>
            <person name="Cameron C.T."/>
            <person name="Woodward J.E."/>
            <person name="May G.D."/>
            <person name="Brubaker C."/>
            <person name="Broadhvest J."/>
            <person name="Wilkins T.A."/>
        </authorList>
    </citation>
    <scope>NUCLEOTIDE SEQUENCE</scope>
    <source>
        <strain evidence="3">cv. AKA8401</strain>
    </source>
</reference>
<sequence length="65" mass="7158">MRVKGTRNGPKNGENGPKYEINTAWTSSHGQTTRSCQFGRIKARLGCVTRMCPCRAQVESNSENG</sequence>
<dbReference type="EMBL" id="JRRC01496572">
    <property type="protein sequence ID" value="KHG08363.1"/>
    <property type="molecule type" value="Genomic_DNA"/>
</dbReference>
<name>A0A0B0N1Y7_GOSAR</name>
<accession>A0A0B0N1Y7</accession>
<comment type="caution">
    <text evidence="2">The sequence shown here is derived from an EMBL/GenBank/DDBJ whole genome shotgun (WGS) entry which is preliminary data.</text>
</comment>
<organism evidence="2 3">
    <name type="scientific">Gossypium arboreum</name>
    <name type="common">Tree cotton</name>
    <name type="synonym">Gossypium nanking</name>
    <dbReference type="NCBI Taxonomy" id="29729"/>
    <lineage>
        <taxon>Eukaryota</taxon>
        <taxon>Viridiplantae</taxon>
        <taxon>Streptophyta</taxon>
        <taxon>Embryophyta</taxon>
        <taxon>Tracheophyta</taxon>
        <taxon>Spermatophyta</taxon>
        <taxon>Magnoliopsida</taxon>
        <taxon>eudicotyledons</taxon>
        <taxon>Gunneridae</taxon>
        <taxon>Pentapetalae</taxon>
        <taxon>rosids</taxon>
        <taxon>malvids</taxon>
        <taxon>Malvales</taxon>
        <taxon>Malvaceae</taxon>
        <taxon>Malvoideae</taxon>
        <taxon>Gossypium</taxon>
    </lineage>
</organism>
<feature type="region of interest" description="Disordered" evidence="1">
    <location>
        <begin position="1"/>
        <end position="22"/>
    </location>
</feature>
<proteinExistence type="predicted"/>
<dbReference type="AlphaFoldDB" id="A0A0B0N1Y7"/>
<evidence type="ECO:0000313" key="3">
    <source>
        <dbReference type="Proteomes" id="UP000032142"/>
    </source>
</evidence>
<dbReference type="Proteomes" id="UP000032142">
    <property type="component" value="Unassembled WGS sequence"/>
</dbReference>